<feature type="domain" description="Fe/B12 periplasmic-binding" evidence="6">
    <location>
        <begin position="61"/>
        <end position="330"/>
    </location>
</feature>
<evidence type="ECO:0000259" key="6">
    <source>
        <dbReference type="PROSITE" id="PS50983"/>
    </source>
</evidence>
<keyword evidence="4 5" id="KW-0732">Signal</keyword>
<dbReference type="PROSITE" id="PS50983">
    <property type="entry name" value="FE_B12_PBP"/>
    <property type="match status" value="1"/>
</dbReference>
<comment type="subcellular location">
    <subcellularLocation>
        <location evidence="1">Cell envelope</location>
    </subcellularLocation>
</comment>
<organism evidence="7 8">
    <name type="scientific">Rhodococcus artemisiae</name>
    <dbReference type="NCBI Taxonomy" id="714159"/>
    <lineage>
        <taxon>Bacteria</taxon>
        <taxon>Bacillati</taxon>
        <taxon>Actinomycetota</taxon>
        <taxon>Actinomycetes</taxon>
        <taxon>Mycobacteriales</taxon>
        <taxon>Nocardiaceae</taxon>
        <taxon>Rhodococcus</taxon>
    </lineage>
</organism>
<dbReference type="SUPFAM" id="SSF53807">
    <property type="entry name" value="Helical backbone' metal receptor"/>
    <property type="match status" value="1"/>
</dbReference>
<keyword evidence="8" id="KW-1185">Reference proteome</keyword>
<sequence>MFATRSRRRFGVGALVAAASLAMILTGCSSPEPAETAPTEAAVRTVTDGSGEVEIPVDVERIVTIHHIATQPLINLGVVPVGRGAVDETSVTPETWEQIEDVPVVSNGSEPDIEQIATLEPDLIIAHNRIEDSDLAPLREIAPVLVLDIAGPGRADWQGRVELVAQALGKEDTYEQLVTDFDERTARIAETHRAVLDTETFALLGSWNAGTFHTYSSESIWGSVFTKAGARIAPAEEAVAGAESDGEAELSVEQLPVVLDGTVLLHVTNLRGEPNAELEAVMAEPLFQAVPAVVAGTVLPGGKDTVGGFEDANYNLDLFEQALTTLESQQG</sequence>
<evidence type="ECO:0000313" key="7">
    <source>
        <dbReference type="EMBL" id="MEE2059612.1"/>
    </source>
</evidence>
<dbReference type="PROSITE" id="PS51257">
    <property type="entry name" value="PROKAR_LIPOPROTEIN"/>
    <property type="match status" value="1"/>
</dbReference>
<dbReference type="Proteomes" id="UP001336020">
    <property type="component" value="Unassembled WGS sequence"/>
</dbReference>
<evidence type="ECO:0000256" key="2">
    <source>
        <dbReference type="ARBA" id="ARBA00008814"/>
    </source>
</evidence>
<dbReference type="EMBL" id="JAUTXY010000009">
    <property type="protein sequence ID" value="MEE2059612.1"/>
    <property type="molecule type" value="Genomic_DNA"/>
</dbReference>
<dbReference type="RefSeq" id="WP_330134836.1">
    <property type="nucleotide sequence ID" value="NZ_JAUTXY010000009.1"/>
</dbReference>
<feature type="signal peptide" evidence="5">
    <location>
        <begin position="1"/>
        <end position="34"/>
    </location>
</feature>
<evidence type="ECO:0000313" key="8">
    <source>
        <dbReference type="Proteomes" id="UP001336020"/>
    </source>
</evidence>
<evidence type="ECO:0000256" key="5">
    <source>
        <dbReference type="SAM" id="SignalP"/>
    </source>
</evidence>
<evidence type="ECO:0000256" key="3">
    <source>
        <dbReference type="ARBA" id="ARBA00022448"/>
    </source>
</evidence>
<dbReference type="InterPro" id="IPR051313">
    <property type="entry name" value="Bact_iron-sidero_bind"/>
</dbReference>
<gene>
    <name evidence="7" type="ORF">Q7514_19010</name>
</gene>
<accession>A0ABU7LDJ0</accession>
<protein>
    <submittedName>
        <fullName evidence="7">ABC transporter substrate-binding protein</fullName>
    </submittedName>
</protein>
<feature type="chain" id="PRO_5047535143" evidence="5">
    <location>
        <begin position="35"/>
        <end position="331"/>
    </location>
</feature>
<reference evidence="7 8" key="1">
    <citation type="submission" date="2023-07" db="EMBL/GenBank/DDBJ databases">
        <authorList>
            <person name="Girao M."/>
            <person name="Carvalho M.F."/>
        </authorList>
    </citation>
    <scope>NUCLEOTIDE SEQUENCE [LARGE SCALE GENOMIC DNA]</scope>
    <source>
        <strain evidence="7 8">YIM65754</strain>
    </source>
</reference>
<evidence type="ECO:0000256" key="1">
    <source>
        <dbReference type="ARBA" id="ARBA00004196"/>
    </source>
</evidence>
<evidence type="ECO:0000256" key="4">
    <source>
        <dbReference type="ARBA" id="ARBA00022729"/>
    </source>
</evidence>
<dbReference type="PANTHER" id="PTHR30532:SF1">
    <property type="entry name" value="IRON(3+)-HYDROXAMATE-BINDING PROTEIN FHUD"/>
    <property type="match status" value="1"/>
</dbReference>
<keyword evidence="3" id="KW-0813">Transport</keyword>
<dbReference type="InterPro" id="IPR002491">
    <property type="entry name" value="ABC_transptr_periplasmic_BD"/>
</dbReference>
<proteinExistence type="inferred from homology"/>
<dbReference type="Pfam" id="PF01497">
    <property type="entry name" value="Peripla_BP_2"/>
    <property type="match status" value="1"/>
</dbReference>
<comment type="similarity">
    <text evidence="2">Belongs to the bacterial solute-binding protein 8 family.</text>
</comment>
<dbReference type="PANTHER" id="PTHR30532">
    <property type="entry name" value="IRON III DICITRATE-BINDING PERIPLASMIC PROTEIN"/>
    <property type="match status" value="1"/>
</dbReference>
<name>A0ABU7LDJ0_9NOCA</name>
<dbReference type="Gene3D" id="3.40.50.1980">
    <property type="entry name" value="Nitrogenase molybdenum iron protein domain"/>
    <property type="match status" value="2"/>
</dbReference>
<comment type="caution">
    <text evidence="7">The sequence shown here is derived from an EMBL/GenBank/DDBJ whole genome shotgun (WGS) entry which is preliminary data.</text>
</comment>